<comment type="caution">
    <text evidence="8">The sequence shown here is derived from an EMBL/GenBank/DDBJ whole genome shotgun (WGS) entry which is preliminary data.</text>
</comment>
<proteinExistence type="inferred from homology"/>
<evidence type="ECO:0000256" key="3">
    <source>
        <dbReference type="ARBA" id="ARBA00022801"/>
    </source>
</evidence>
<dbReference type="RefSeq" id="WP_344821990.1">
    <property type="nucleotide sequence ID" value="NZ_BAAAUV010000002.1"/>
</dbReference>
<feature type="compositionally biased region" description="Acidic residues" evidence="4">
    <location>
        <begin position="471"/>
        <end position="480"/>
    </location>
</feature>
<dbReference type="InterPro" id="IPR051601">
    <property type="entry name" value="Serine_prot/Carboxylest_S33"/>
</dbReference>
<dbReference type="InterPro" id="IPR013595">
    <property type="entry name" value="Pept_S33_TAP-like_C"/>
</dbReference>
<evidence type="ECO:0000313" key="9">
    <source>
        <dbReference type="Proteomes" id="UP001501237"/>
    </source>
</evidence>
<gene>
    <name evidence="8" type="ORF">GCM10010468_06810</name>
</gene>
<reference evidence="9" key="1">
    <citation type="journal article" date="2019" name="Int. J. Syst. Evol. Microbiol.">
        <title>The Global Catalogue of Microorganisms (GCM) 10K type strain sequencing project: providing services to taxonomists for standard genome sequencing and annotation.</title>
        <authorList>
            <consortium name="The Broad Institute Genomics Platform"/>
            <consortium name="The Broad Institute Genome Sequencing Center for Infectious Disease"/>
            <person name="Wu L."/>
            <person name="Ma J."/>
        </authorList>
    </citation>
    <scope>NUCLEOTIDE SEQUENCE [LARGE SCALE GENOMIC DNA]</scope>
    <source>
        <strain evidence="9">JCM 9377</strain>
    </source>
</reference>
<sequence length="493" mass="53157">MWKRSLAVSATASLVAAALAAPAAARAGTIEWKPCATMQASGRQILCGLLEVPLDYGDPGGRKIRIAVSRLVHTDDAGYQGVILVNPGGPGGSGLSTAAGTSASLPPRVAARYDWIGFDPRGVGSSLPQVTCDPGYMYPADAPRPDYVPEDTAAEQAWLARAKAFADDCATRHGDLLPHLSTENSARDMESIREALNVEKISYYGYSYGTYLGAVYTTLFPDRVGRMVLDGVVKPSDVWYEANLEQNKAFEKRFDAFFAWVARHDARFRLGDTPRRVQLAYYGMRAALKTGPVGRIGPSEFDDSVLKAGYGSWSWAKIAERLSAWHSGHDLDALRALVGPPSATGPNEYTMYLAVECRDAAWPTDWDTWRYDALKQYRGGYRYNVWANTWFNAPCMFWPAPGGAPPRVGGTSTAMLLTAATDDAATPYPGAVETHRLFGRSRLAVEQGGGNHADSTANPCMRALIAAYLDEGDLPPDTDGPDAVCASSPDPAP</sequence>
<dbReference type="Proteomes" id="UP001501237">
    <property type="component" value="Unassembled WGS sequence"/>
</dbReference>
<keyword evidence="3 8" id="KW-0378">Hydrolase</keyword>
<dbReference type="SUPFAM" id="SSF53474">
    <property type="entry name" value="alpha/beta-Hydrolases"/>
    <property type="match status" value="1"/>
</dbReference>
<evidence type="ECO:0000259" key="7">
    <source>
        <dbReference type="Pfam" id="PF08386"/>
    </source>
</evidence>
<feature type="signal peptide" evidence="5">
    <location>
        <begin position="1"/>
        <end position="20"/>
    </location>
</feature>
<organism evidence="8 9">
    <name type="scientific">Actinocorallia longicatena</name>
    <dbReference type="NCBI Taxonomy" id="111803"/>
    <lineage>
        <taxon>Bacteria</taxon>
        <taxon>Bacillati</taxon>
        <taxon>Actinomycetota</taxon>
        <taxon>Actinomycetes</taxon>
        <taxon>Streptosporangiales</taxon>
        <taxon>Thermomonosporaceae</taxon>
        <taxon>Actinocorallia</taxon>
    </lineage>
</organism>
<feature type="domain" description="Peptidase S33 tripeptidyl aminopeptidase-like C-terminal" evidence="7">
    <location>
        <begin position="384"/>
        <end position="477"/>
    </location>
</feature>
<name>A0ABP6PYU6_9ACTN</name>
<dbReference type="InterPro" id="IPR029058">
    <property type="entry name" value="AB_hydrolase_fold"/>
</dbReference>
<comment type="similarity">
    <text evidence="1">Belongs to the peptidase S33 family.</text>
</comment>
<dbReference type="Gene3D" id="3.40.50.1820">
    <property type="entry name" value="alpha/beta hydrolase"/>
    <property type="match status" value="1"/>
</dbReference>
<evidence type="ECO:0000256" key="5">
    <source>
        <dbReference type="SAM" id="SignalP"/>
    </source>
</evidence>
<dbReference type="EMBL" id="BAAAUV010000002">
    <property type="protein sequence ID" value="GAA3196277.1"/>
    <property type="molecule type" value="Genomic_DNA"/>
</dbReference>
<accession>A0ABP6PYU6</accession>
<dbReference type="Pfam" id="PF00561">
    <property type="entry name" value="Abhydrolase_1"/>
    <property type="match status" value="1"/>
</dbReference>
<evidence type="ECO:0000256" key="4">
    <source>
        <dbReference type="SAM" id="MobiDB-lite"/>
    </source>
</evidence>
<evidence type="ECO:0000256" key="1">
    <source>
        <dbReference type="ARBA" id="ARBA00010088"/>
    </source>
</evidence>
<evidence type="ECO:0000259" key="6">
    <source>
        <dbReference type="Pfam" id="PF00561"/>
    </source>
</evidence>
<dbReference type="Pfam" id="PF08386">
    <property type="entry name" value="Abhydrolase_4"/>
    <property type="match status" value="1"/>
</dbReference>
<evidence type="ECO:0000313" key="8">
    <source>
        <dbReference type="EMBL" id="GAA3196277.1"/>
    </source>
</evidence>
<keyword evidence="9" id="KW-1185">Reference proteome</keyword>
<dbReference type="PANTHER" id="PTHR43248:SF29">
    <property type="entry name" value="TRIPEPTIDYL AMINOPEPTIDASE"/>
    <property type="match status" value="1"/>
</dbReference>
<keyword evidence="2 5" id="KW-0732">Signal</keyword>
<feature type="domain" description="AB hydrolase-1" evidence="6">
    <location>
        <begin position="82"/>
        <end position="278"/>
    </location>
</feature>
<dbReference type="GO" id="GO:0016787">
    <property type="term" value="F:hydrolase activity"/>
    <property type="evidence" value="ECO:0007669"/>
    <property type="project" value="UniProtKB-KW"/>
</dbReference>
<feature type="chain" id="PRO_5045156366" evidence="5">
    <location>
        <begin position="21"/>
        <end position="493"/>
    </location>
</feature>
<feature type="region of interest" description="Disordered" evidence="4">
    <location>
        <begin position="471"/>
        <end position="493"/>
    </location>
</feature>
<dbReference type="InterPro" id="IPR000073">
    <property type="entry name" value="AB_hydrolase_1"/>
</dbReference>
<dbReference type="PANTHER" id="PTHR43248">
    <property type="entry name" value="2-SUCCINYL-6-HYDROXY-2,4-CYCLOHEXADIENE-1-CARBOXYLATE SYNTHASE"/>
    <property type="match status" value="1"/>
</dbReference>
<protein>
    <submittedName>
        <fullName evidence="8">Alpha/beta hydrolase</fullName>
    </submittedName>
</protein>
<evidence type="ECO:0000256" key="2">
    <source>
        <dbReference type="ARBA" id="ARBA00022729"/>
    </source>
</evidence>